<name>E3GWU3_METFV</name>
<reference evidence="3 4" key="1">
    <citation type="journal article" date="2010" name="Stand. Genomic Sci.">
        <title>Complete genome sequence of Methanothermus fervidus type strain (V24S).</title>
        <authorList>
            <person name="Anderson I."/>
            <person name="Djao O.D."/>
            <person name="Misra M."/>
            <person name="Chertkov O."/>
            <person name="Nolan M."/>
            <person name="Lucas S."/>
            <person name="Lapidus A."/>
            <person name="Del Rio T.G."/>
            <person name="Tice H."/>
            <person name="Cheng J.F."/>
            <person name="Tapia R."/>
            <person name="Han C."/>
            <person name="Goodwin L."/>
            <person name="Pitluck S."/>
            <person name="Liolios K."/>
            <person name="Ivanova N."/>
            <person name="Mavromatis K."/>
            <person name="Mikhailova N."/>
            <person name="Pati A."/>
            <person name="Brambilla E."/>
            <person name="Chen A."/>
            <person name="Palaniappan K."/>
            <person name="Land M."/>
            <person name="Hauser L."/>
            <person name="Chang Y.J."/>
            <person name="Jeffries C.D."/>
            <person name="Sikorski J."/>
            <person name="Spring S."/>
            <person name="Rohde M."/>
            <person name="Eichinger K."/>
            <person name="Huber H."/>
            <person name="Wirth R."/>
            <person name="Goker M."/>
            <person name="Detter J.C."/>
            <person name="Woyke T."/>
            <person name="Bristow J."/>
            <person name="Eisen J.A."/>
            <person name="Markowitz V."/>
            <person name="Hugenholtz P."/>
            <person name="Klenk H.P."/>
            <person name="Kyrpides N.C."/>
        </authorList>
    </citation>
    <scope>NUCLEOTIDE SEQUENCE [LARGE SCALE GENOMIC DNA]</scope>
    <source>
        <strain evidence="4">ATCC 43054 / DSM 2088 / JCM 10308 / V24 S</strain>
    </source>
</reference>
<evidence type="ECO:0000313" key="3">
    <source>
        <dbReference type="EMBL" id="ADP78012.1"/>
    </source>
</evidence>
<evidence type="ECO:0000313" key="4">
    <source>
        <dbReference type="Proteomes" id="UP000002315"/>
    </source>
</evidence>
<dbReference type="KEGG" id="mfv:Mfer_1226"/>
<dbReference type="HAMAP" id="MF_01245">
    <property type="entry name" value="UPF0248"/>
    <property type="match status" value="1"/>
</dbReference>
<dbReference type="Proteomes" id="UP000002315">
    <property type="component" value="Chromosome"/>
</dbReference>
<organism evidence="3 4">
    <name type="scientific">Methanothermus fervidus (strain ATCC 43054 / DSM 2088 / JCM 10308 / V24 S)</name>
    <dbReference type="NCBI Taxonomy" id="523846"/>
    <lineage>
        <taxon>Archaea</taxon>
        <taxon>Methanobacteriati</taxon>
        <taxon>Methanobacteriota</taxon>
        <taxon>Methanomada group</taxon>
        <taxon>Methanobacteria</taxon>
        <taxon>Methanobacteriales</taxon>
        <taxon>Methanothermaceae</taxon>
        <taxon>Methanothermus</taxon>
    </lineage>
</organism>
<dbReference type="HOGENOM" id="CLU_172276_2_0_2"/>
<dbReference type="InterPro" id="IPR007547">
    <property type="entry name" value="UPF0248"/>
</dbReference>
<accession>E3GWU3</accession>
<gene>
    <name evidence="3" type="ordered locus">Mfer_1226</name>
</gene>
<dbReference type="Pfam" id="PF04457">
    <property type="entry name" value="MJ1316"/>
    <property type="match status" value="1"/>
</dbReference>
<dbReference type="EMBL" id="CP002278">
    <property type="protein sequence ID" value="ADP78012.1"/>
    <property type="molecule type" value="Genomic_DNA"/>
</dbReference>
<dbReference type="STRING" id="523846.Mfer_1226"/>
<keyword evidence="4" id="KW-1185">Reference proteome</keyword>
<dbReference type="OrthoDB" id="14794at2157"/>
<proteinExistence type="inferred from homology"/>
<comment type="similarity">
    <text evidence="1">Belongs to the UPF0248 family.</text>
</comment>
<protein>
    <recommendedName>
        <fullName evidence="1">UPF0248 protein Mfer_1226</fullName>
    </recommendedName>
</protein>
<evidence type="ECO:0000259" key="2">
    <source>
        <dbReference type="Pfam" id="PF04457"/>
    </source>
</evidence>
<feature type="domain" description="MJ1316 RNA cyclic group end recognition" evidence="2">
    <location>
        <begin position="2"/>
        <end position="74"/>
    </location>
</feature>
<dbReference type="InterPro" id="IPR040459">
    <property type="entry name" value="MJ1316"/>
</dbReference>
<dbReference type="AlphaFoldDB" id="E3GWU3"/>
<evidence type="ECO:0000256" key="1">
    <source>
        <dbReference type="HAMAP-Rule" id="MF_01245"/>
    </source>
</evidence>
<sequence>MAQNIINMLKWHPKYDLSNCKITYIHRGSPGNLKTIKGSEIKNIDRGFIILKNDVAIPYHRIVKVQCKNFVWERK</sequence>